<dbReference type="SUPFAM" id="SSF48452">
    <property type="entry name" value="TPR-like"/>
    <property type="match status" value="1"/>
</dbReference>
<dbReference type="InterPro" id="IPR019734">
    <property type="entry name" value="TPR_rpt"/>
</dbReference>
<evidence type="ECO:0000256" key="3">
    <source>
        <dbReference type="PROSITE-ProRule" id="PRU00339"/>
    </source>
</evidence>
<gene>
    <name evidence="4" type="ORF">L0U89_01610</name>
</gene>
<accession>A0ABS9BPZ6</accession>
<dbReference type="EMBL" id="JAKEVZ010000001">
    <property type="protein sequence ID" value="MCF1749752.1"/>
    <property type="molecule type" value="Genomic_DNA"/>
</dbReference>
<feature type="repeat" description="TPR" evidence="3">
    <location>
        <begin position="192"/>
        <end position="225"/>
    </location>
</feature>
<dbReference type="Pfam" id="PF14559">
    <property type="entry name" value="TPR_19"/>
    <property type="match status" value="1"/>
</dbReference>
<comment type="caution">
    <text evidence="4">The sequence shown here is derived from an EMBL/GenBank/DDBJ whole genome shotgun (WGS) entry which is preliminary data.</text>
</comment>
<organism evidence="4 5">
    <name type="scientific">Mariniradius sediminis</name>
    <dbReference type="NCBI Taxonomy" id="2909237"/>
    <lineage>
        <taxon>Bacteria</taxon>
        <taxon>Pseudomonadati</taxon>
        <taxon>Bacteroidota</taxon>
        <taxon>Cytophagia</taxon>
        <taxon>Cytophagales</taxon>
        <taxon>Cyclobacteriaceae</taxon>
        <taxon>Mariniradius</taxon>
    </lineage>
</organism>
<dbReference type="RefSeq" id="WP_234859909.1">
    <property type="nucleotide sequence ID" value="NZ_JAKEVZ010000001.1"/>
</dbReference>
<keyword evidence="5" id="KW-1185">Reference proteome</keyword>
<dbReference type="Proteomes" id="UP001201449">
    <property type="component" value="Unassembled WGS sequence"/>
</dbReference>
<dbReference type="Pfam" id="PF13174">
    <property type="entry name" value="TPR_6"/>
    <property type="match status" value="1"/>
</dbReference>
<dbReference type="PANTHER" id="PTHR45586">
    <property type="entry name" value="TPR REPEAT-CONTAINING PROTEIN PA4667"/>
    <property type="match status" value="1"/>
</dbReference>
<dbReference type="Gene3D" id="1.25.40.10">
    <property type="entry name" value="Tetratricopeptide repeat domain"/>
    <property type="match status" value="1"/>
</dbReference>
<dbReference type="PANTHER" id="PTHR45586:SF1">
    <property type="entry name" value="LIPOPOLYSACCHARIDE ASSEMBLY PROTEIN B"/>
    <property type="match status" value="1"/>
</dbReference>
<evidence type="ECO:0000313" key="5">
    <source>
        <dbReference type="Proteomes" id="UP001201449"/>
    </source>
</evidence>
<keyword evidence="2 3" id="KW-0802">TPR repeat</keyword>
<dbReference type="InterPro" id="IPR011990">
    <property type="entry name" value="TPR-like_helical_dom_sf"/>
</dbReference>
<dbReference type="InterPro" id="IPR051012">
    <property type="entry name" value="CellSynth/LPSAsmb/PSIAsmb"/>
</dbReference>
<evidence type="ECO:0000313" key="4">
    <source>
        <dbReference type="EMBL" id="MCF1749752.1"/>
    </source>
</evidence>
<name>A0ABS9BPZ6_9BACT</name>
<reference evidence="4 5" key="1">
    <citation type="submission" date="2022-01" db="EMBL/GenBank/DDBJ databases">
        <title>Mariniradius saccharolyticus sp. nov., isolated from sediment of a river.</title>
        <authorList>
            <person name="Liu H."/>
        </authorList>
    </citation>
    <scope>NUCLEOTIDE SEQUENCE [LARGE SCALE GENOMIC DNA]</scope>
    <source>
        <strain evidence="4 5">RY-2</strain>
    </source>
</reference>
<keyword evidence="1" id="KW-0677">Repeat</keyword>
<dbReference type="PROSITE" id="PS50005">
    <property type="entry name" value="TPR"/>
    <property type="match status" value="1"/>
</dbReference>
<proteinExistence type="predicted"/>
<protein>
    <submittedName>
        <fullName evidence="4">Tetratricopeptide repeat protein</fullName>
    </submittedName>
</protein>
<evidence type="ECO:0000256" key="1">
    <source>
        <dbReference type="ARBA" id="ARBA00022737"/>
    </source>
</evidence>
<evidence type="ECO:0000256" key="2">
    <source>
        <dbReference type="ARBA" id="ARBA00022803"/>
    </source>
</evidence>
<dbReference type="SMART" id="SM00028">
    <property type="entry name" value="TPR"/>
    <property type="match status" value="2"/>
</dbReference>
<sequence>MKKAQVIAVVFAVIFVGGLYSLPRVVVDNEESGAALQESGTEEQSSALNQMHDAPMDADDRASLDQFQQSFEDASPEESLGIAEKIGEIYSKAGKYDSAAYFLDLAADRTSNPESWEKAGTAYYEAFTFALNEQKMSFLAEKTRNYLNKVLEKDPKRLDLKTKVAMTYVSSANPMQGITMLREVLEEDPTNADGLYNMGVLSMQSGQYKKAAERFEELVKYHPEHIQGQFYLGVSYFESKQNNKAKKQFQEVQGMTQDPMILSSVESYLGRL</sequence>